<keyword evidence="2" id="KW-0472">Membrane</keyword>
<name>A0A498SJ14_ACAVI</name>
<gene>
    <name evidence="3" type="ORF">NAV_LOCUS6601</name>
</gene>
<dbReference type="Proteomes" id="UP000276991">
    <property type="component" value="Unassembled WGS sequence"/>
</dbReference>
<sequence length="183" mass="19824">MKIKIASGCIVLIETFVIGRLQKKLMTFVTFVIAVAAIGAFYFYSTKPACREAVNNWSVLACDALQEKVIQPSVKRKKEVSAKALPSGSTATSATTGSPLATGTSDDEKPGGMITALGSSTLNREESQPSALRPETAETDTAREKKLTGEKKKKKKKSKNKKSKKKKSSKRSKKSEEIIPDEP</sequence>
<evidence type="ECO:0000313" key="3">
    <source>
        <dbReference type="EMBL" id="VBB31810.1"/>
    </source>
</evidence>
<evidence type="ECO:0000313" key="4">
    <source>
        <dbReference type="Proteomes" id="UP000276991"/>
    </source>
</evidence>
<feature type="compositionally biased region" description="Low complexity" evidence="1">
    <location>
        <begin position="84"/>
        <end position="104"/>
    </location>
</feature>
<evidence type="ECO:0000256" key="2">
    <source>
        <dbReference type="SAM" id="Phobius"/>
    </source>
</evidence>
<keyword evidence="2" id="KW-1133">Transmembrane helix</keyword>
<accession>A0A498SJ14</accession>
<protein>
    <submittedName>
        <fullName evidence="3">Uncharacterized protein</fullName>
    </submittedName>
</protein>
<organism evidence="3 4">
    <name type="scientific">Acanthocheilonema viteae</name>
    <name type="common">Filarial nematode worm</name>
    <name type="synonym">Dipetalonema viteae</name>
    <dbReference type="NCBI Taxonomy" id="6277"/>
    <lineage>
        <taxon>Eukaryota</taxon>
        <taxon>Metazoa</taxon>
        <taxon>Ecdysozoa</taxon>
        <taxon>Nematoda</taxon>
        <taxon>Chromadorea</taxon>
        <taxon>Rhabditida</taxon>
        <taxon>Spirurina</taxon>
        <taxon>Spiruromorpha</taxon>
        <taxon>Filarioidea</taxon>
        <taxon>Onchocercidae</taxon>
        <taxon>Acanthocheilonema</taxon>
    </lineage>
</organism>
<dbReference type="OrthoDB" id="5873185at2759"/>
<feature type="compositionally biased region" description="Basic and acidic residues" evidence="1">
    <location>
        <begin position="140"/>
        <end position="150"/>
    </location>
</feature>
<proteinExistence type="predicted"/>
<evidence type="ECO:0000256" key="1">
    <source>
        <dbReference type="SAM" id="MobiDB-lite"/>
    </source>
</evidence>
<feature type="transmembrane region" description="Helical" evidence="2">
    <location>
        <begin position="25"/>
        <end position="44"/>
    </location>
</feature>
<keyword evidence="2" id="KW-0812">Transmembrane</keyword>
<dbReference type="AlphaFoldDB" id="A0A498SJ14"/>
<reference evidence="3 4" key="1">
    <citation type="submission" date="2018-08" db="EMBL/GenBank/DDBJ databases">
        <authorList>
            <person name="Laetsch R D."/>
            <person name="Stevens L."/>
            <person name="Kumar S."/>
            <person name="Blaxter L. M."/>
        </authorList>
    </citation>
    <scope>NUCLEOTIDE SEQUENCE [LARGE SCALE GENOMIC DNA]</scope>
</reference>
<feature type="region of interest" description="Disordered" evidence="1">
    <location>
        <begin position="76"/>
        <end position="183"/>
    </location>
</feature>
<dbReference type="EMBL" id="UPTC01001397">
    <property type="protein sequence ID" value="VBB31810.1"/>
    <property type="molecule type" value="Genomic_DNA"/>
</dbReference>
<feature type="compositionally biased region" description="Basic residues" evidence="1">
    <location>
        <begin position="151"/>
        <end position="173"/>
    </location>
</feature>
<keyword evidence="4" id="KW-1185">Reference proteome</keyword>